<evidence type="ECO:0000313" key="2">
    <source>
        <dbReference type="Proteomes" id="UP000271603"/>
    </source>
</evidence>
<dbReference type="AlphaFoldDB" id="A0A447QFI0"/>
<dbReference type="Proteomes" id="UP000271603">
    <property type="component" value="Chromosome"/>
</dbReference>
<proteinExistence type="predicted"/>
<protein>
    <submittedName>
        <fullName evidence="1">Uncharacterized protein</fullName>
    </submittedName>
</protein>
<accession>A0A447QFI0</accession>
<dbReference type="EMBL" id="LR134155">
    <property type="protein sequence ID" value="VEA68692.1"/>
    <property type="molecule type" value="Genomic_DNA"/>
</dbReference>
<name>A0A447QFI0_SERRU</name>
<reference evidence="1 2" key="1">
    <citation type="submission" date="2018-12" db="EMBL/GenBank/DDBJ databases">
        <authorList>
            <consortium name="Pathogen Informatics"/>
        </authorList>
    </citation>
    <scope>NUCLEOTIDE SEQUENCE [LARGE SCALE GENOMIC DNA]</scope>
    <source>
        <strain evidence="1 2">NCTC9419</strain>
    </source>
</reference>
<evidence type="ECO:0000313" key="1">
    <source>
        <dbReference type="EMBL" id="VEA68692.1"/>
    </source>
</evidence>
<sequence length="38" mass="4353">MSEILRRDPRAEWIARNRLHPQHAAMMMPAASRAARPG</sequence>
<organism evidence="1 2">
    <name type="scientific">Serratia rubidaea</name>
    <name type="common">Serratia marinorubra</name>
    <dbReference type="NCBI Taxonomy" id="61652"/>
    <lineage>
        <taxon>Bacteria</taxon>
        <taxon>Pseudomonadati</taxon>
        <taxon>Pseudomonadota</taxon>
        <taxon>Gammaproteobacteria</taxon>
        <taxon>Enterobacterales</taxon>
        <taxon>Yersiniaceae</taxon>
        <taxon>Serratia</taxon>
    </lineage>
</organism>
<gene>
    <name evidence="1" type="ORF">NCTC9419_00564</name>
</gene>